<dbReference type="PANTHER" id="PTHR35897:SF1">
    <property type="entry name" value="METHYLTRANSFERASE AUSD"/>
    <property type="match status" value="1"/>
</dbReference>
<gene>
    <name evidence="5" type="ORF">GGX14DRAFT_698299</name>
</gene>
<organism evidence="5 6">
    <name type="scientific">Mycena pura</name>
    <dbReference type="NCBI Taxonomy" id="153505"/>
    <lineage>
        <taxon>Eukaryota</taxon>
        <taxon>Fungi</taxon>
        <taxon>Dikarya</taxon>
        <taxon>Basidiomycota</taxon>
        <taxon>Agaricomycotina</taxon>
        <taxon>Agaricomycetes</taxon>
        <taxon>Agaricomycetidae</taxon>
        <taxon>Agaricales</taxon>
        <taxon>Marasmiineae</taxon>
        <taxon>Mycenaceae</taxon>
        <taxon>Mycena</taxon>
    </lineage>
</organism>
<dbReference type="AlphaFoldDB" id="A0AAD6VB79"/>
<proteinExistence type="inferred from homology"/>
<keyword evidence="6" id="KW-1185">Reference proteome</keyword>
<accession>A0AAD6VB79</accession>
<comment type="pathway">
    <text evidence="1">Secondary metabolite biosynthesis.</text>
</comment>
<comment type="caution">
    <text evidence="5">The sequence shown here is derived from an EMBL/GenBank/DDBJ whole genome shotgun (WGS) entry which is preliminary data.</text>
</comment>
<evidence type="ECO:0000313" key="6">
    <source>
        <dbReference type="Proteomes" id="UP001219525"/>
    </source>
</evidence>
<dbReference type="InterPro" id="IPR029063">
    <property type="entry name" value="SAM-dependent_MTases_sf"/>
</dbReference>
<dbReference type="InterPro" id="IPR051654">
    <property type="entry name" value="Meroterpenoid_MTases"/>
</dbReference>
<dbReference type="PANTHER" id="PTHR35897">
    <property type="entry name" value="METHYLTRANSFERASE AUSD"/>
    <property type="match status" value="1"/>
</dbReference>
<evidence type="ECO:0000256" key="3">
    <source>
        <dbReference type="ARBA" id="ARBA00022691"/>
    </source>
</evidence>
<keyword evidence="3" id="KW-0949">S-adenosyl-L-methionine</keyword>
<evidence type="ECO:0000256" key="2">
    <source>
        <dbReference type="ARBA" id="ARBA00022679"/>
    </source>
</evidence>
<evidence type="ECO:0000256" key="4">
    <source>
        <dbReference type="ARBA" id="ARBA00038314"/>
    </source>
</evidence>
<dbReference type="GO" id="GO:0016740">
    <property type="term" value="F:transferase activity"/>
    <property type="evidence" value="ECO:0007669"/>
    <property type="project" value="UniProtKB-KW"/>
</dbReference>
<comment type="similarity">
    <text evidence="4">Belongs to the class I-like SAM-binding methyltransferase superfamily.</text>
</comment>
<evidence type="ECO:0008006" key="7">
    <source>
        <dbReference type="Google" id="ProtNLM"/>
    </source>
</evidence>
<reference evidence="5" key="1">
    <citation type="submission" date="2023-03" db="EMBL/GenBank/DDBJ databases">
        <title>Massive genome expansion in bonnet fungi (Mycena s.s.) driven by repeated elements and novel gene families across ecological guilds.</title>
        <authorList>
            <consortium name="Lawrence Berkeley National Laboratory"/>
            <person name="Harder C.B."/>
            <person name="Miyauchi S."/>
            <person name="Viragh M."/>
            <person name="Kuo A."/>
            <person name="Thoen E."/>
            <person name="Andreopoulos B."/>
            <person name="Lu D."/>
            <person name="Skrede I."/>
            <person name="Drula E."/>
            <person name="Henrissat B."/>
            <person name="Morin E."/>
            <person name="Kohler A."/>
            <person name="Barry K."/>
            <person name="LaButti K."/>
            <person name="Morin E."/>
            <person name="Salamov A."/>
            <person name="Lipzen A."/>
            <person name="Mereny Z."/>
            <person name="Hegedus B."/>
            <person name="Baldrian P."/>
            <person name="Stursova M."/>
            <person name="Weitz H."/>
            <person name="Taylor A."/>
            <person name="Grigoriev I.V."/>
            <person name="Nagy L.G."/>
            <person name="Martin F."/>
            <person name="Kauserud H."/>
        </authorList>
    </citation>
    <scope>NUCLEOTIDE SEQUENCE</scope>
    <source>
        <strain evidence="5">9144</strain>
    </source>
</reference>
<dbReference type="Proteomes" id="UP001219525">
    <property type="component" value="Unassembled WGS sequence"/>
</dbReference>
<dbReference type="Gene3D" id="3.40.50.150">
    <property type="entry name" value="Vaccinia Virus protein VP39"/>
    <property type="match status" value="1"/>
</dbReference>
<name>A0AAD6VB79_9AGAR</name>
<sequence length="330" mass="36536">MIRCLEANTLYAAHDATFAAHLEFSCNMDTYFPPLDDKMWIIQADGGGPGELDFLRSQAGIHDADELKKHVIGIQTKAYEIYGYPCIRTFSFARLRISRLPAYPRIMPLLREQPDAILLDLGCCFGADLRKVAADGFPTQNLIGCDLRKEFWHYGHELFRSTPDTFPVAFLAGDVFDHGFLAHGIGPQLPASPPPHPLSKITSLTALNGHVSVIHVSYLFHLFSEQKQAELARLLAGLLAPLPGSMILGAHIGKEAKGFKERPFRSGEQGAEVFCHSPASWTEMWESVFPAEGVRVDVVLKKHGECHPSELVIASAENDEGVLEWSCTRL</sequence>
<protein>
    <recommendedName>
        <fullName evidence="7">Methyltransferase domain-containing protein</fullName>
    </recommendedName>
</protein>
<dbReference type="SUPFAM" id="SSF53335">
    <property type="entry name" value="S-adenosyl-L-methionine-dependent methyltransferases"/>
    <property type="match status" value="1"/>
</dbReference>
<evidence type="ECO:0000313" key="5">
    <source>
        <dbReference type="EMBL" id="KAJ7207181.1"/>
    </source>
</evidence>
<evidence type="ECO:0000256" key="1">
    <source>
        <dbReference type="ARBA" id="ARBA00005179"/>
    </source>
</evidence>
<dbReference type="EMBL" id="JARJCW010000037">
    <property type="protein sequence ID" value="KAJ7207181.1"/>
    <property type="molecule type" value="Genomic_DNA"/>
</dbReference>
<keyword evidence="2" id="KW-0808">Transferase</keyword>